<accession>A0A0N5BSC7</accession>
<evidence type="ECO:0000313" key="3">
    <source>
        <dbReference type="WBParaSite" id="SPAL_0000877100.1"/>
    </source>
</evidence>
<name>A0A0N5BSC7_STREA</name>
<feature type="region of interest" description="Disordered" evidence="1">
    <location>
        <begin position="1"/>
        <end position="62"/>
    </location>
</feature>
<keyword evidence="2" id="KW-1185">Reference proteome</keyword>
<dbReference type="Proteomes" id="UP000046392">
    <property type="component" value="Unplaced"/>
</dbReference>
<dbReference type="WBParaSite" id="SPAL_0000877100.1">
    <property type="protein sequence ID" value="SPAL_0000877100.1"/>
    <property type="gene ID" value="SPAL_0000877100"/>
</dbReference>
<sequence>MSEDSNVKRSAENHGERNVKDIDDGNMMDNGGSNIVGTKGKENFATGGVMPNDEDDSHSFEDIPKKRFAGPIMMERERPEFMYNDGFMAQFPRPTLYDGISQGSFSRNLSHCSSGLFSKTSQCALCVGVKEQVKEMEGMFDRRFAQIVEMIKTLERKICSSNTVKATRPRSVKTVGTWKVNVGDNEYCIEDVTKEMVLEELKAIREDMKKKKFVTKSDGDFIDRYLDVDILESLNYPQLFGRQIADILLSKDQQICYKFSVGSVKNSDRLSMDKKLRGRIYNLYLYAGAGLIIEGLREDYFQALYEGVNRRVSLVCRGSGGKFYFNKQLKKTLLENNKNLKVREGKLTEIKRKSRKRRAIDGYSDRHNIRNINK</sequence>
<proteinExistence type="predicted"/>
<reference evidence="3" key="1">
    <citation type="submission" date="2017-02" db="UniProtKB">
        <authorList>
            <consortium name="WormBaseParasite"/>
        </authorList>
    </citation>
    <scope>IDENTIFICATION</scope>
</reference>
<evidence type="ECO:0000256" key="1">
    <source>
        <dbReference type="SAM" id="MobiDB-lite"/>
    </source>
</evidence>
<evidence type="ECO:0000313" key="2">
    <source>
        <dbReference type="Proteomes" id="UP000046392"/>
    </source>
</evidence>
<protein>
    <submittedName>
        <fullName evidence="3">DUF4806 domain-containing protein</fullName>
    </submittedName>
</protein>
<dbReference type="AlphaFoldDB" id="A0A0N5BSC7"/>
<organism evidence="2 3">
    <name type="scientific">Strongyloides papillosus</name>
    <name type="common">Intestinal threadworm</name>
    <dbReference type="NCBI Taxonomy" id="174720"/>
    <lineage>
        <taxon>Eukaryota</taxon>
        <taxon>Metazoa</taxon>
        <taxon>Ecdysozoa</taxon>
        <taxon>Nematoda</taxon>
        <taxon>Chromadorea</taxon>
        <taxon>Rhabditida</taxon>
        <taxon>Tylenchina</taxon>
        <taxon>Panagrolaimomorpha</taxon>
        <taxon>Strongyloidoidea</taxon>
        <taxon>Strongyloididae</taxon>
        <taxon>Strongyloides</taxon>
    </lineage>
</organism>
<feature type="compositionally biased region" description="Basic and acidic residues" evidence="1">
    <location>
        <begin position="1"/>
        <end position="23"/>
    </location>
</feature>